<dbReference type="GO" id="GO:0005886">
    <property type="term" value="C:plasma membrane"/>
    <property type="evidence" value="ECO:0007669"/>
    <property type="project" value="UniProtKB-SubCell"/>
</dbReference>
<evidence type="ECO:0000256" key="6">
    <source>
        <dbReference type="ARBA" id="ARBA00023136"/>
    </source>
</evidence>
<dbReference type="PANTHER" id="PTHR30193:SF1">
    <property type="entry name" value="ABC TRANSPORTER PERMEASE PROTEIN YESP-RELATED"/>
    <property type="match status" value="1"/>
</dbReference>
<comment type="subcellular location">
    <subcellularLocation>
        <location evidence="1 7">Cell membrane</location>
        <topology evidence="1 7">Multi-pass membrane protein</topology>
    </subcellularLocation>
</comment>
<keyword evidence="10" id="KW-1185">Reference proteome</keyword>
<dbReference type="STRING" id="525904.Tter_2217"/>
<feature type="transmembrane region" description="Helical" evidence="7">
    <location>
        <begin position="21"/>
        <end position="47"/>
    </location>
</feature>
<dbReference type="InterPro" id="IPR000515">
    <property type="entry name" value="MetI-like"/>
</dbReference>
<keyword evidence="3" id="KW-1003">Cell membrane</keyword>
<dbReference type="InterPro" id="IPR051393">
    <property type="entry name" value="ABC_transporter_permease"/>
</dbReference>
<dbReference type="PANTHER" id="PTHR30193">
    <property type="entry name" value="ABC TRANSPORTER PERMEASE PROTEIN"/>
    <property type="match status" value="1"/>
</dbReference>
<feature type="transmembrane region" description="Helical" evidence="7">
    <location>
        <begin position="116"/>
        <end position="136"/>
    </location>
</feature>
<dbReference type="PROSITE" id="PS50928">
    <property type="entry name" value="ABC_TM1"/>
    <property type="match status" value="1"/>
</dbReference>
<dbReference type="EMBL" id="CP001826">
    <property type="protein sequence ID" value="ACZ43116.1"/>
    <property type="molecule type" value="Genomic_DNA"/>
</dbReference>
<dbReference type="GO" id="GO:0055085">
    <property type="term" value="P:transmembrane transport"/>
    <property type="evidence" value="ECO:0007669"/>
    <property type="project" value="InterPro"/>
</dbReference>
<reference evidence="10" key="1">
    <citation type="journal article" date="2010" name="Stand. Genomic Sci.">
        <title>Complete genome sequence of 'Thermobaculum terrenum' type strain (YNP1).</title>
        <authorList>
            <person name="Kiss H."/>
            <person name="Cleland D."/>
            <person name="Lapidus A."/>
            <person name="Lucas S."/>
            <person name="Glavina Del Rio T."/>
            <person name="Nolan M."/>
            <person name="Tice H."/>
            <person name="Han C."/>
            <person name="Goodwin L."/>
            <person name="Pitluck S."/>
            <person name="Liolios K."/>
            <person name="Ivanova N."/>
            <person name="Mavromatis K."/>
            <person name="Ovchinnikova G."/>
            <person name="Pati A."/>
            <person name="Chen A."/>
            <person name="Palaniappan K."/>
            <person name="Land M."/>
            <person name="Hauser L."/>
            <person name="Chang Y."/>
            <person name="Jeffries C."/>
            <person name="Lu M."/>
            <person name="Brettin T."/>
            <person name="Detter J."/>
            <person name="Goker M."/>
            <person name="Tindall B."/>
            <person name="Beck B."/>
            <person name="McDermott T."/>
            <person name="Woyke T."/>
            <person name="Bristow J."/>
            <person name="Eisen J."/>
            <person name="Markowitz V."/>
            <person name="Hugenholtz P."/>
            <person name="Kyrpides N."/>
            <person name="Klenk H."/>
            <person name="Cheng J."/>
        </authorList>
    </citation>
    <scope>NUCLEOTIDE SEQUENCE [LARGE SCALE GENOMIC DNA]</scope>
    <source>
        <strain evidence="10">ATCC BAA-798 / YNP1</strain>
    </source>
</reference>
<evidence type="ECO:0000256" key="5">
    <source>
        <dbReference type="ARBA" id="ARBA00022989"/>
    </source>
</evidence>
<evidence type="ECO:0000313" key="10">
    <source>
        <dbReference type="Proteomes" id="UP000000323"/>
    </source>
</evidence>
<sequence length="305" mass="34434">MTTTAPTRQARLSIRAREAIYGYLFIAPAVLGFILWIAGPMIFSAWVSLTQWDMLSPPKIVGLQNYRQMLEDNLFWQSLKVTMYFTIVSVPIFQVLAFAVALLMNVKVRGITVFRTIYYLPSIVPVVASSMLWAWIFNSDFGLLNSLLQAVGLPKVLWLQDPTWAMPALIVMSLWGIGGTMLIYLAGLQGVPAQLYEAAEIDGANKWQQFLHVTVPMMSPVIFFNLVLGLIGALQTFTQGYIITNGGPGNSTLFYVLYLYRQAFTYFNMGYASAMAWVLFVIILALTLLVFRYVGRMVYYEDESR</sequence>
<feature type="transmembrane region" description="Helical" evidence="7">
    <location>
        <begin position="221"/>
        <end position="243"/>
    </location>
</feature>
<dbReference type="eggNOG" id="COG1175">
    <property type="taxonomic scope" value="Bacteria"/>
</dbReference>
<accession>D1CH95</accession>
<feature type="transmembrane region" description="Helical" evidence="7">
    <location>
        <begin position="164"/>
        <end position="186"/>
    </location>
</feature>
<keyword evidence="5 7" id="KW-1133">Transmembrane helix</keyword>
<keyword evidence="6 7" id="KW-0472">Membrane</keyword>
<evidence type="ECO:0000259" key="8">
    <source>
        <dbReference type="PROSITE" id="PS50928"/>
    </source>
</evidence>
<feature type="transmembrane region" description="Helical" evidence="7">
    <location>
        <begin position="83"/>
        <end position="104"/>
    </location>
</feature>
<feature type="domain" description="ABC transmembrane type-1" evidence="8">
    <location>
        <begin position="79"/>
        <end position="290"/>
    </location>
</feature>
<name>D1CH95_THET1</name>
<dbReference type="Pfam" id="PF00528">
    <property type="entry name" value="BPD_transp_1"/>
    <property type="match status" value="1"/>
</dbReference>
<evidence type="ECO:0000256" key="2">
    <source>
        <dbReference type="ARBA" id="ARBA00022448"/>
    </source>
</evidence>
<gene>
    <name evidence="9" type="ordered locus">Tter_2217</name>
</gene>
<dbReference type="Gene3D" id="1.10.3720.10">
    <property type="entry name" value="MetI-like"/>
    <property type="match status" value="1"/>
</dbReference>
<organism evidence="9 10">
    <name type="scientific">Thermobaculum terrenum (strain ATCC BAA-798 / CCMEE 7001 / YNP1)</name>
    <dbReference type="NCBI Taxonomy" id="525904"/>
    <lineage>
        <taxon>Bacteria</taxon>
        <taxon>Bacillati</taxon>
        <taxon>Chloroflexota</taxon>
        <taxon>Chloroflexia</taxon>
        <taxon>Candidatus Thermobaculales</taxon>
        <taxon>Candidatus Thermobaculaceae</taxon>
        <taxon>Thermobaculum</taxon>
    </lineage>
</organism>
<evidence type="ECO:0000256" key="4">
    <source>
        <dbReference type="ARBA" id="ARBA00022692"/>
    </source>
</evidence>
<dbReference type="OrthoDB" id="9773727at2"/>
<evidence type="ECO:0000256" key="7">
    <source>
        <dbReference type="RuleBase" id="RU363032"/>
    </source>
</evidence>
<dbReference type="RefSeq" id="WP_012876147.1">
    <property type="nucleotide sequence ID" value="NC_013526.1"/>
</dbReference>
<dbReference type="SUPFAM" id="SSF161098">
    <property type="entry name" value="MetI-like"/>
    <property type="match status" value="1"/>
</dbReference>
<dbReference type="AlphaFoldDB" id="D1CH95"/>
<protein>
    <submittedName>
        <fullName evidence="9">Binding-protein-dependent transport systems inner membrane component</fullName>
    </submittedName>
</protein>
<dbReference type="CDD" id="cd06261">
    <property type="entry name" value="TM_PBP2"/>
    <property type="match status" value="1"/>
</dbReference>
<evidence type="ECO:0000313" key="9">
    <source>
        <dbReference type="EMBL" id="ACZ43116.1"/>
    </source>
</evidence>
<keyword evidence="4 7" id="KW-0812">Transmembrane</keyword>
<dbReference type="HOGENOM" id="CLU_016047_0_2_0"/>
<dbReference type="Proteomes" id="UP000000323">
    <property type="component" value="Chromosome 2"/>
</dbReference>
<evidence type="ECO:0000256" key="1">
    <source>
        <dbReference type="ARBA" id="ARBA00004651"/>
    </source>
</evidence>
<dbReference type="InterPro" id="IPR035906">
    <property type="entry name" value="MetI-like_sf"/>
</dbReference>
<keyword evidence="2 7" id="KW-0813">Transport</keyword>
<feature type="transmembrane region" description="Helical" evidence="7">
    <location>
        <begin position="263"/>
        <end position="291"/>
    </location>
</feature>
<evidence type="ECO:0000256" key="3">
    <source>
        <dbReference type="ARBA" id="ARBA00022475"/>
    </source>
</evidence>
<proteinExistence type="inferred from homology"/>
<dbReference type="KEGG" id="ttr:Tter_2217"/>
<comment type="similarity">
    <text evidence="7">Belongs to the binding-protein-dependent transport system permease family.</text>
</comment>